<feature type="compositionally biased region" description="Basic and acidic residues" evidence="1">
    <location>
        <begin position="755"/>
        <end position="771"/>
    </location>
</feature>
<feature type="compositionally biased region" description="Basic residues" evidence="1">
    <location>
        <begin position="533"/>
        <end position="545"/>
    </location>
</feature>
<feature type="region of interest" description="Disordered" evidence="1">
    <location>
        <begin position="474"/>
        <end position="626"/>
    </location>
</feature>
<dbReference type="Proteomes" id="UP001465976">
    <property type="component" value="Unassembled WGS sequence"/>
</dbReference>
<dbReference type="EMBL" id="JBAHYK010000347">
    <property type="protein sequence ID" value="KAL0574977.1"/>
    <property type="molecule type" value="Genomic_DNA"/>
</dbReference>
<feature type="compositionally biased region" description="Low complexity" evidence="1">
    <location>
        <begin position="24"/>
        <end position="49"/>
    </location>
</feature>
<organism evidence="2 3">
    <name type="scientific">Marasmius crinis-equi</name>
    <dbReference type="NCBI Taxonomy" id="585013"/>
    <lineage>
        <taxon>Eukaryota</taxon>
        <taxon>Fungi</taxon>
        <taxon>Dikarya</taxon>
        <taxon>Basidiomycota</taxon>
        <taxon>Agaricomycotina</taxon>
        <taxon>Agaricomycetes</taxon>
        <taxon>Agaricomycetidae</taxon>
        <taxon>Agaricales</taxon>
        <taxon>Marasmiineae</taxon>
        <taxon>Marasmiaceae</taxon>
        <taxon>Marasmius</taxon>
    </lineage>
</organism>
<feature type="compositionally biased region" description="Acidic residues" evidence="1">
    <location>
        <begin position="517"/>
        <end position="528"/>
    </location>
</feature>
<evidence type="ECO:0000313" key="2">
    <source>
        <dbReference type="EMBL" id="KAL0574977.1"/>
    </source>
</evidence>
<feature type="compositionally biased region" description="Polar residues" evidence="1">
    <location>
        <begin position="57"/>
        <end position="66"/>
    </location>
</feature>
<feature type="compositionally biased region" description="Basic residues" evidence="1">
    <location>
        <begin position="562"/>
        <end position="574"/>
    </location>
</feature>
<feature type="region of interest" description="Disordered" evidence="1">
    <location>
        <begin position="663"/>
        <end position="717"/>
    </location>
</feature>
<name>A0ABR3FI16_9AGAR</name>
<feature type="compositionally biased region" description="Pro residues" evidence="1">
    <location>
        <begin position="68"/>
        <end position="78"/>
    </location>
</feature>
<feature type="compositionally biased region" description="Polar residues" evidence="1">
    <location>
        <begin position="474"/>
        <end position="490"/>
    </location>
</feature>
<protein>
    <submittedName>
        <fullName evidence="2">SERTA domain-containing protein 3</fullName>
    </submittedName>
</protein>
<reference evidence="2 3" key="1">
    <citation type="submission" date="2024-02" db="EMBL/GenBank/DDBJ databases">
        <title>A draft genome for the cacao thread blight pathogen Marasmius crinis-equi.</title>
        <authorList>
            <person name="Cohen S.P."/>
            <person name="Baruah I.K."/>
            <person name="Amoako-Attah I."/>
            <person name="Bukari Y."/>
            <person name="Meinhardt L.W."/>
            <person name="Bailey B.A."/>
        </authorList>
    </citation>
    <scope>NUCLEOTIDE SEQUENCE [LARGE SCALE GENOMIC DNA]</scope>
    <source>
        <strain evidence="2 3">GH-76</strain>
    </source>
</reference>
<accession>A0ABR3FI16</accession>
<comment type="caution">
    <text evidence="2">The sequence shown here is derived from an EMBL/GenBank/DDBJ whole genome shotgun (WGS) entry which is preliminary data.</text>
</comment>
<feature type="compositionally biased region" description="Low complexity" evidence="1">
    <location>
        <begin position="1"/>
        <end position="16"/>
    </location>
</feature>
<gene>
    <name evidence="2" type="primary">RBT1_9</name>
    <name evidence="2" type="ORF">V5O48_006993</name>
</gene>
<keyword evidence="3" id="KW-1185">Reference proteome</keyword>
<feature type="region of interest" description="Disordered" evidence="1">
    <location>
        <begin position="755"/>
        <end position="787"/>
    </location>
</feature>
<sequence length="1153" mass="127987">MSQPAPAQASPESPVPNKDRNSLPHAGPSSSPSQSRASSQSPVSHPKSSLVPPEDPSSANPSSSIQPLLPPPPPPPPVEDLSKTSPNPNLESNGSNATVLASTSKEPDAGATPKDVLNPAENAKNDVADKGDDDPELEKDKVATGTRKRRGNPGNFTGERLLFLEELLPAYLALPSKSKEREHWLRDFVPSFKELFPLEDYPMPEPKELAPLEVVDKEGLSAMSSKDRDLYGRKVKRRAATPDVRYTQAIKNWVIWRATSYRQKDDAAVKKILKDLDRDFEAPQKHSLDLYVMKHPDHKLAIKEMSTETCSKDRLARRRVAAKKYLEQLSEEERKKIEDGCQQQYEQATKQWNAVSRELSEEEKSKRQAQANFGGAIQPILDGIRRVTGLSVVLFAGEWKGGDTFSSIQLESSEEGTRNLSSVQSKVYSAFGQTFLAWLVDAKRAEKPADLAELRAIPRSNALEELMRLVSSPFSSRATSTQPPSHQATPAPSFESMPIPAIPAIPTSKPRDAFPPDPDDDVEPDETEEQPKPKRGRKKGTRKAKERKESGGSKKNANSSAKKARKSKGKGKARKQSEVEETSEDEDERMALEGEGDGDGDVVEAEPERLEQEPTEDELEKLRNFKPATTEEYKKMSYDEMMAYGRFHKSWAMWKAFGSTNPSLTAMIQDGEPKPRPKPKKVPKKPAAPAGPPRRSSRVSSSKSYKEPTEDEINELDELDEGIDQAKLDDEPENAAAVAENADDLTEHTNDATEHTNDATEHADANRKPDGDAAVNNTNPPKGTTCGHPLQHPGVWELALAFATSEDGFPVLEKQLEDLLGPAYSPEALQPLTTALFAAENDTDVAVSNVMELRDRCMAGQSGGVVGIEKSTAGDGVEGDEAMDVDESIKKLAHRPPMDIAPSVIETDVSDPFGHEVTTSDVSDPFGVPDPRVNLDRFCIPALQPFDEFSPSSITEETKIHIREYMSHLLDKDWGEEWRAVVFKWALLEERWVDLNVRPQPLPSGTRPEGFANWSKRGREKRPSGLKIPETASYDNLRSEWWAYWSDINPQWRQRAGQKVVMDVKDADGDWTELKRPGRDGLALLLVFLRWWHDLAPETEEAKKDWMEALENVYFAYSCVSVKALTAGEASRKRKAEDEGVRPCSSKRHGLRT</sequence>
<feature type="compositionally biased region" description="Polar residues" evidence="1">
    <location>
        <begin position="83"/>
        <end position="104"/>
    </location>
</feature>
<evidence type="ECO:0000313" key="3">
    <source>
        <dbReference type="Proteomes" id="UP001465976"/>
    </source>
</evidence>
<feature type="region of interest" description="Disordered" evidence="1">
    <location>
        <begin position="1004"/>
        <end position="1025"/>
    </location>
</feature>
<feature type="region of interest" description="Disordered" evidence="1">
    <location>
        <begin position="1"/>
        <end position="158"/>
    </location>
</feature>
<proteinExistence type="predicted"/>
<feature type="region of interest" description="Disordered" evidence="1">
    <location>
        <begin position="1132"/>
        <end position="1153"/>
    </location>
</feature>
<evidence type="ECO:0000256" key="1">
    <source>
        <dbReference type="SAM" id="MobiDB-lite"/>
    </source>
</evidence>
<feature type="compositionally biased region" description="Acidic residues" evidence="1">
    <location>
        <begin position="579"/>
        <end position="605"/>
    </location>
</feature>